<evidence type="ECO:0000259" key="13">
    <source>
        <dbReference type="PROSITE" id="PS50089"/>
    </source>
</evidence>
<dbReference type="GO" id="GO:0008270">
    <property type="term" value="F:zinc ion binding"/>
    <property type="evidence" value="ECO:0007669"/>
    <property type="project" value="UniProtKB-KW"/>
</dbReference>
<evidence type="ECO:0000256" key="1">
    <source>
        <dbReference type="ARBA" id="ARBA00000900"/>
    </source>
</evidence>
<dbReference type="GeneID" id="110305616"/>
<evidence type="ECO:0000313" key="14">
    <source>
        <dbReference type="Proteomes" id="UP000515126"/>
    </source>
</evidence>
<organism evidence="14 15">
    <name type="scientific">Mus caroli</name>
    <name type="common">Ryukyu mouse</name>
    <name type="synonym">Ricefield mouse</name>
    <dbReference type="NCBI Taxonomy" id="10089"/>
    <lineage>
        <taxon>Eukaryota</taxon>
        <taxon>Metazoa</taxon>
        <taxon>Chordata</taxon>
        <taxon>Craniata</taxon>
        <taxon>Vertebrata</taxon>
        <taxon>Euteleostomi</taxon>
        <taxon>Mammalia</taxon>
        <taxon>Eutheria</taxon>
        <taxon>Euarchontoglires</taxon>
        <taxon>Glires</taxon>
        <taxon>Rodentia</taxon>
        <taxon>Myomorpha</taxon>
        <taxon>Muroidea</taxon>
        <taxon>Muridae</taxon>
        <taxon>Murinae</taxon>
        <taxon>Mus</taxon>
        <taxon>Mus</taxon>
    </lineage>
</organism>
<dbReference type="SMART" id="SM00184">
    <property type="entry name" value="RING"/>
    <property type="match status" value="1"/>
</dbReference>
<evidence type="ECO:0000256" key="8">
    <source>
        <dbReference type="ARBA" id="ARBA00023128"/>
    </source>
</evidence>
<feature type="transmembrane region" description="Helical" evidence="11">
    <location>
        <begin position="209"/>
        <end position="227"/>
    </location>
</feature>
<feature type="region of interest" description="Disordered" evidence="12">
    <location>
        <begin position="42"/>
        <end position="66"/>
    </location>
</feature>
<protein>
    <recommendedName>
        <fullName evidence="11">E3 ubiquitin-protein ligase RNF</fullName>
        <ecNumber evidence="11">2.3.2.27</ecNumber>
    </recommendedName>
    <alternativeName>
        <fullName evidence="11">RING finger protein</fullName>
    </alternativeName>
</protein>
<accession>A0A6P5QQH9</accession>
<dbReference type="GO" id="GO:0031966">
    <property type="term" value="C:mitochondrial membrane"/>
    <property type="evidence" value="ECO:0007669"/>
    <property type="project" value="UniProtKB-SubCell"/>
</dbReference>
<keyword evidence="5 10" id="KW-0863">Zinc-finger</keyword>
<comment type="catalytic activity">
    <reaction evidence="1 11">
        <text>S-ubiquitinyl-[E2 ubiquitin-conjugating enzyme]-L-cysteine + [acceptor protein]-L-lysine = [E2 ubiquitin-conjugating enzyme]-L-cysteine + N(6)-ubiquitinyl-[acceptor protein]-L-lysine.</text>
        <dbReference type="EC" id="2.3.2.27"/>
    </reaction>
</comment>
<reference evidence="15" key="1">
    <citation type="submission" date="2025-08" db="UniProtKB">
        <authorList>
            <consortium name="RefSeq"/>
        </authorList>
    </citation>
    <scope>IDENTIFICATION</scope>
</reference>
<dbReference type="Gene3D" id="3.30.40.10">
    <property type="entry name" value="Zinc/RING finger domain, C3HC4 (zinc finger)"/>
    <property type="match status" value="1"/>
</dbReference>
<keyword evidence="14" id="KW-1185">Reference proteome</keyword>
<keyword evidence="7 11" id="KW-0862">Zinc</keyword>
<dbReference type="SUPFAM" id="SSF57850">
    <property type="entry name" value="RING/U-box"/>
    <property type="match status" value="1"/>
</dbReference>
<dbReference type="GO" id="GO:0061630">
    <property type="term" value="F:ubiquitin protein ligase activity"/>
    <property type="evidence" value="ECO:0007669"/>
    <property type="project" value="UniProtKB-UniRule"/>
</dbReference>
<dbReference type="Pfam" id="PF00097">
    <property type="entry name" value="zf-C3HC4"/>
    <property type="match status" value="1"/>
</dbReference>
<comment type="subcellular location">
    <subcellularLocation>
        <location evidence="11">Mitochondrion membrane</location>
        <topology evidence="11">Multi-pass membrane protein</topology>
    </subcellularLocation>
    <subcellularLocation>
        <location evidence="11">Endoplasmic reticulum membrane</location>
        <topology evidence="11">Multi-pass membrane protein</topology>
    </subcellularLocation>
</comment>
<evidence type="ECO:0000256" key="5">
    <source>
        <dbReference type="ARBA" id="ARBA00022771"/>
    </source>
</evidence>
<keyword evidence="11" id="KW-0812">Transmembrane</keyword>
<dbReference type="KEGG" id="mcal:110305616"/>
<keyword evidence="9 11" id="KW-0472">Membrane</keyword>
<keyword evidence="6 11" id="KW-0833">Ubl conjugation pathway</keyword>
<feature type="compositionally biased region" description="Low complexity" evidence="12">
    <location>
        <begin position="50"/>
        <end position="63"/>
    </location>
</feature>
<keyword evidence="11" id="KW-0256">Endoplasmic reticulum</keyword>
<evidence type="ECO:0000313" key="15">
    <source>
        <dbReference type="RefSeq" id="XP_021033304.1"/>
    </source>
</evidence>
<dbReference type="Proteomes" id="UP000515126">
    <property type="component" value="Chromosome 11"/>
</dbReference>
<dbReference type="PROSITE" id="PS50089">
    <property type="entry name" value="ZF_RING_2"/>
    <property type="match status" value="1"/>
</dbReference>
<dbReference type="PANTHER" id="PTHR12313">
    <property type="entry name" value="E3 UBIQUITIN-PROTEIN LIGASE RNF5-RELATED"/>
    <property type="match status" value="1"/>
</dbReference>
<evidence type="ECO:0000256" key="6">
    <source>
        <dbReference type="ARBA" id="ARBA00022786"/>
    </source>
</evidence>
<feature type="region of interest" description="Disordered" evidence="12">
    <location>
        <begin position="126"/>
        <end position="159"/>
    </location>
</feature>
<gene>
    <name evidence="15" type="primary">Rnf185</name>
</gene>
<evidence type="ECO:0000256" key="11">
    <source>
        <dbReference type="RuleBase" id="RU369090"/>
    </source>
</evidence>
<dbReference type="GO" id="GO:0044390">
    <property type="term" value="F:ubiquitin-like protein conjugating enzyme binding"/>
    <property type="evidence" value="ECO:0007669"/>
    <property type="project" value="UniProtKB-UniRule"/>
</dbReference>
<dbReference type="AlphaFoldDB" id="A0A6P5QQH9"/>
<keyword evidence="4 11" id="KW-0479">Metal-binding</keyword>
<dbReference type="CTD" id="91445"/>
<evidence type="ECO:0000256" key="4">
    <source>
        <dbReference type="ARBA" id="ARBA00022723"/>
    </source>
</evidence>
<comment type="function">
    <text evidence="11">E3 ubiquitin-protein ligase.</text>
</comment>
<dbReference type="InterPro" id="IPR018957">
    <property type="entry name" value="Znf_C3HC4_RING-type"/>
</dbReference>
<feature type="transmembrane region" description="Helical" evidence="11">
    <location>
        <begin position="169"/>
        <end position="189"/>
    </location>
</feature>
<evidence type="ECO:0000256" key="3">
    <source>
        <dbReference type="ARBA" id="ARBA00022679"/>
    </source>
</evidence>
<comment type="domain">
    <text evidence="11">The RING-type zinc finger domain is responsible for E3 ligase activity.</text>
</comment>
<dbReference type="RefSeq" id="XP_021033304.1">
    <property type="nucleotide sequence ID" value="XM_021177645.2"/>
</dbReference>
<dbReference type="FunFam" id="3.30.40.10:FF:000062">
    <property type="entry name" value="E3 ubiquitin-protein ligase RNF185"/>
    <property type="match status" value="1"/>
</dbReference>
<dbReference type="GO" id="GO:0006511">
    <property type="term" value="P:ubiquitin-dependent protein catabolic process"/>
    <property type="evidence" value="ECO:0007669"/>
    <property type="project" value="UniProtKB-UniRule"/>
</dbReference>
<dbReference type="CDD" id="cd16744">
    <property type="entry name" value="RING-HC_RNF185"/>
    <property type="match status" value="1"/>
</dbReference>
<evidence type="ECO:0000256" key="7">
    <source>
        <dbReference type="ARBA" id="ARBA00022833"/>
    </source>
</evidence>
<keyword evidence="11" id="KW-1133">Transmembrane helix</keyword>
<dbReference type="PROSITE" id="PS00518">
    <property type="entry name" value="ZF_RING_1"/>
    <property type="match status" value="1"/>
</dbReference>
<evidence type="ECO:0000256" key="9">
    <source>
        <dbReference type="ARBA" id="ARBA00023136"/>
    </source>
</evidence>
<evidence type="ECO:0000256" key="12">
    <source>
        <dbReference type="SAM" id="MobiDB-lite"/>
    </source>
</evidence>
<comment type="pathway">
    <text evidence="2 11">Protein modification; protein ubiquitination.</text>
</comment>
<feature type="domain" description="RING-type" evidence="13">
    <location>
        <begin position="75"/>
        <end position="116"/>
    </location>
</feature>
<dbReference type="GO" id="GO:0016567">
    <property type="term" value="P:protein ubiquitination"/>
    <property type="evidence" value="ECO:0007669"/>
    <property type="project" value="UniProtKB-UniPathway"/>
</dbReference>
<keyword evidence="8" id="KW-0496">Mitochondrion</keyword>
<evidence type="ECO:0000256" key="2">
    <source>
        <dbReference type="ARBA" id="ARBA00004906"/>
    </source>
</evidence>
<dbReference type="InterPro" id="IPR001841">
    <property type="entry name" value="Znf_RING"/>
</dbReference>
<dbReference type="InterPro" id="IPR017907">
    <property type="entry name" value="Znf_RING_CS"/>
</dbReference>
<dbReference type="InterPro" id="IPR013083">
    <property type="entry name" value="Znf_RING/FYVE/PHD"/>
</dbReference>
<dbReference type="EC" id="2.3.2.27" evidence="11"/>
<dbReference type="UniPathway" id="UPA00143"/>
<evidence type="ECO:0000256" key="10">
    <source>
        <dbReference type="PROSITE-ProRule" id="PRU00175"/>
    </source>
</evidence>
<name>A0A6P5QQH9_MUSCR</name>
<keyword evidence="3 11" id="KW-0808">Transferase</keyword>
<sequence length="228" mass="24591">MSLISVSIWSISSVDRLGHAKDCLENLPWKLCWQAAMASKGPSTSASTENSNAGGPSGSSNGTGESGGQDSTFECNICLDTAKDAVISLCGHLFCWPCLHQWLETRPNRQVCPVCKAGISRDKVIPLYGRGSTGQQDPREKTPPRPQGQRPEPENRGGFQGFGFGDGGFQMSFGIGAFPFGIFATAFNINDGRPPPAVPGTPQYVDEQFLSRLFLFVALVIMFWLLIA</sequence>
<dbReference type="GO" id="GO:0005789">
    <property type="term" value="C:endoplasmic reticulum membrane"/>
    <property type="evidence" value="ECO:0007669"/>
    <property type="project" value="UniProtKB-SubCell"/>
</dbReference>
<dbReference type="InterPro" id="IPR045103">
    <property type="entry name" value="RNF5/RNF185-like"/>
</dbReference>
<proteinExistence type="predicted"/>